<reference evidence="8" key="1">
    <citation type="journal article" date="2015" name="Nature">
        <title>Complex archaea that bridge the gap between prokaryotes and eukaryotes.</title>
        <authorList>
            <person name="Spang A."/>
            <person name="Saw J.H."/>
            <person name="Jorgensen S.L."/>
            <person name="Zaremba-Niedzwiedzka K."/>
            <person name="Martijn J."/>
            <person name="Lind A.E."/>
            <person name="van Eijk R."/>
            <person name="Schleper C."/>
            <person name="Guy L."/>
            <person name="Ettema T.J."/>
        </authorList>
    </citation>
    <scope>NUCLEOTIDE SEQUENCE</scope>
</reference>
<comment type="caution">
    <text evidence="8">The sequence shown here is derived from an EMBL/GenBank/DDBJ whole genome shotgun (WGS) entry which is preliminary data.</text>
</comment>
<dbReference type="GO" id="GO:0046872">
    <property type="term" value="F:metal ion binding"/>
    <property type="evidence" value="ECO:0007669"/>
    <property type="project" value="UniProtKB-KW"/>
</dbReference>
<dbReference type="InterPro" id="IPR002716">
    <property type="entry name" value="PIN_dom"/>
</dbReference>
<evidence type="ECO:0000256" key="2">
    <source>
        <dbReference type="ARBA" id="ARBA00022722"/>
    </source>
</evidence>
<name>A0A0F9JSM9_9ZZZZ</name>
<comment type="cofactor">
    <cofactor evidence="1">
        <name>Mg(2+)</name>
        <dbReference type="ChEBI" id="CHEBI:18420"/>
    </cofactor>
</comment>
<dbReference type="CDD" id="cd18753">
    <property type="entry name" value="PIN_VapC4-5_FitB-like"/>
    <property type="match status" value="1"/>
</dbReference>
<accession>A0A0F9JSM9</accession>
<dbReference type="EMBL" id="LAZR01015506">
    <property type="protein sequence ID" value="KKM10709.1"/>
    <property type="molecule type" value="Genomic_DNA"/>
</dbReference>
<dbReference type="SUPFAM" id="SSF88723">
    <property type="entry name" value="PIN domain-like"/>
    <property type="match status" value="1"/>
</dbReference>
<organism evidence="8">
    <name type="scientific">marine sediment metagenome</name>
    <dbReference type="NCBI Taxonomy" id="412755"/>
    <lineage>
        <taxon>unclassified sequences</taxon>
        <taxon>metagenomes</taxon>
        <taxon>ecological metagenomes</taxon>
    </lineage>
</organism>
<evidence type="ECO:0000256" key="5">
    <source>
        <dbReference type="ARBA" id="ARBA00022842"/>
    </source>
</evidence>
<dbReference type="AlphaFoldDB" id="A0A0F9JSM9"/>
<dbReference type="InterPro" id="IPR029060">
    <property type="entry name" value="PIN-like_dom_sf"/>
</dbReference>
<dbReference type="GO" id="GO:0016787">
    <property type="term" value="F:hydrolase activity"/>
    <property type="evidence" value="ECO:0007669"/>
    <property type="project" value="UniProtKB-KW"/>
</dbReference>
<dbReference type="GO" id="GO:0004518">
    <property type="term" value="F:nuclease activity"/>
    <property type="evidence" value="ECO:0007669"/>
    <property type="project" value="UniProtKB-KW"/>
</dbReference>
<evidence type="ECO:0000256" key="1">
    <source>
        <dbReference type="ARBA" id="ARBA00001946"/>
    </source>
</evidence>
<dbReference type="Pfam" id="PF01850">
    <property type="entry name" value="PIN"/>
    <property type="match status" value="1"/>
</dbReference>
<proteinExistence type="inferred from homology"/>
<evidence type="ECO:0000313" key="8">
    <source>
        <dbReference type="EMBL" id="KKM10709.1"/>
    </source>
</evidence>
<keyword evidence="2" id="KW-0540">Nuclease</keyword>
<comment type="similarity">
    <text evidence="6">Belongs to the PINc/VapC protein family.</text>
</comment>
<keyword evidence="3" id="KW-0479">Metal-binding</keyword>
<keyword evidence="4" id="KW-0378">Hydrolase</keyword>
<dbReference type="Gene3D" id="3.40.50.1010">
    <property type="entry name" value="5'-nuclease"/>
    <property type="match status" value="1"/>
</dbReference>
<dbReference type="InterPro" id="IPR050556">
    <property type="entry name" value="Type_II_TA_system_RNase"/>
</dbReference>
<evidence type="ECO:0000256" key="4">
    <source>
        <dbReference type="ARBA" id="ARBA00022801"/>
    </source>
</evidence>
<evidence type="ECO:0000259" key="7">
    <source>
        <dbReference type="Pfam" id="PF01850"/>
    </source>
</evidence>
<dbReference type="PANTHER" id="PTHR33653:SF1">
    <property type="entry name" value="RIBONUCLEASE VAPC2"/>
    <property type="match status" value="1"/>
</dbReference>
<gene>
    <name evidence="8" type="ORF">LCGC14_1721750</name>
</gene>
<feature type="domain" description="PIN" evidence="7">
    <location>
        <begin position="6"/>
        <end position="126"/>
    </location>
</feature>
<dbReference type="PANTHER" id="PTHR33653">
    <property type="entry name" value="RIBONUCLEASE VAPC2"/>
    <property type="match status" value="1"/>
</dbReference>
<keyword evidence="5" id="KW-0460">Magnesium</keyword>
<evidence type="ECO:0000256" key="3">
    <source>
        <dbReference type="ARBA" id="ARBA00022723"/>
    </source>
</evidence>
<evidence type="ECO:0000256" key="6">
    <source>
        <dbReference type="ARBA" id="ARBA00038093"/>
    </source>
</evidence>
<protein>
    <recommendedName>
        <fullName evidence="7">PIN domain-containing protein</fullName>
    </recommendedName>
</protein>
<sequence length="130" mass="14558">MAMRRILIDTNIYSHALVGDDDVVEVLRKVEEIGFSVISIGELLAGFKGGGRERKNRTELEQFLDSSRVVVYPVDEDTSEYYAGIINNLRKIGKPVPTNNIWIAAVAFQNGLELFTKDAHFKDIAGLFLI</sequence>